<sequence>MGQGATWDISTFTVNFFIQNALWKKGDAPSQCLFYSPAYGLDLFTFFSHMSQALAEICTGNIYIMSISPLEIINRYSGTHPVSGNPSILTTIELGTLRNRYNTDPTSHDGVGSLIAIDATTIGATQPTMYQLNWDDSLSKVRQISRREVELEHSWVLDLVNATRGPAHKLSARNTCNANVAYENGDWFG</sequence>
<protein>
    <submittedName>
        <fullName evidence="1">Uncharacterized protein</fullName>
    </submittedName>
</protein>
<reference evidence="1" key="1">
    <citation type="journal article" date="2023" name="Mol. Phylogenet. Evol.">
        <title>Genome-scale phylogeny and comparative genomics of the fungal order Sordariales.</title>
        <authorList>
            <person name="Hensen N."/>
            <person name="Bonometti L."/>
            <person name="Westerberg I."/>
            <person name="Brannstrom I.O."/>
            <person name="Guillou S."/>
            <person name="Cros-Aarteil S."/>
            <person name="Calhoun S."/>
            <person name="Haridas S."/>
            <person name="Kuo A."/>
            <person name="Mondo S."/>
            <person name="Pangilinan J."/>
            <person name="Riley R."/>
            <person name="LaButti K."/>
            <person name="Andreopoulos B."/>
            <person name="Lipzen A."/>
            <person name="Chen C."/>
            <person name="Yan M."/>
            <person name="Daum C."/>
            <person name="Ng V."/>
            <person name="Clum A."/>
            <person name="Steindorff A."/>
            <person name="Ohm R.A."/>
            <person name="Martin F."/>
            <person name="Silar P."/>
            <person name="Natvig D.O."/>
            <person name="Lalanne C."/>
            <person name="Gautier V."/>
            <person name="Ament-Velasquez S.L."/>
            <person name="Kruys A."/>
            <person name="Hutchinson M.I."/>
            <person name="Powell A.J."/>
            <person name="Barry K."/>
            <person name="Miller A.N."/>
            <person name="Grigoriev I.V."/>
            <person name="Debuchy R."/>
            <person name="Gladieux P."/>
            <person name="Hiltunen Thoren M."/>
            <person name="Johannesson H."/>
        </authorList>
    </citation>
    <scope>NUCLEOTIDE SEQUENCE</scope>
    <source>
        <strain evidence="1">CBS 103.79</strain>
    </source>
</reference>
<organism evidence="1 2">
    <name type="scientific">Staphylotrichum tortipilum</name>
    <dbReference type="NCBI Taxonomy" id="2831512"/>
    <lineage>
        <taxon>Eukaryota</taxon>
        <taxon>Fungi</taxon>
        <taxon>Dikarya</taxon>
        <taxon>Ascomycota</taxon>
        <taxon>Pezizomycotina</taxon>
        <taxon>Sordariomycetes</taxon>
        <taxon>Sordariomycetidae</taxon>
        <taxon>Sordariales</taxon>
        <taxon>Chaetomiaceae</taxon>
        <taxon>Staphylotrichum</taxon>
    </lineage>
</organism>
<dbReference type="AlphaFoldDB" id="A0AAN6ME84"/>
<comment type="caution">
    <text evidence="1">The sequence shown here is derived from an EMBL/GenBank/DDBJ whole genome shotgun (WGS) entry which is preliminary data.</text>
</comment>
<accession>A0AAN6ME84</accession>
<keyword evidence="2" id="KW-1185">Reference proteome</keyword>
<dbReference type="EMBL" id="MU855937">
    <property type="protein sequence ID" value="KAK3898438.1"/>
    <property type="molecule type" value="Genomic_DNA"/>
</dbReference>
<dbReference type="Proteomes" id="UP001303889">
    <property type="component" value="Unassembled WGS sequence"/>
</dbReference>
<gene>
    <name evidence="1" type="ORF">C8A05DRAFT_37969</name>
</gene>
<reference evidence="1" key="2">
    <citation type="submission" date="2023-05" db="EMBL/GenBank/DDBJ databases">
        <authorList>
            <consortium name="Lawrence Berkeley National Laboratory"/>
            <person name="Steindorff A."/>
            <person name="Hensen N."/>
            <person name="Bonometti L."/>
            <person name="Westerberg I."/>
            <person name="Brannstrom I.O."/>
            <person name="Guillou S."/>
            <person name="Cros-Aarteil S."/>
            <person name="Calhoun S."/>
            <person name="Haridas S."/>
            <person name="Kuo A."/>
            <person name="Mondo S."/>
            <person name="Pangilinan J."/>
            <person name="Riley R."/>
            <person name="Labutti K."/>
            <person name="Andreopoulos B."/>
            <person name="Lipzen A."/>
            <person name="Chen C."/>
            <person name="Yanf M."/>
            <person name="Daum C."/>
            <person name="Ng V."/>
            <person name="Clum A."/>
            <person name="Ohm R."/>
            <person name="Martin F."/>
            <person name="Silar P."/>
            <person name="Natvig D."/>
            <person name="Lalanne C."/>
            <person name="Gautier V."/>
            <person name="Ament-Velasquez S.L."/>
            <person name="Kruys A."/>
            <person name="Hutchinson M.I."/>
            <person name="Powell A.J."/>
            <person name="Barry K."/>
            <person name="Miller A.N."/>
            <person name="Grigoriev I.V."/>
            <person name="Debuchy R."/>
            <person name="Gladieux P."/>
            <person name="Thoren M.H."/>
            <person name="Johannesson H."/>
        </authorList>
    </citation>
    <scope>NUCLEOTIDE SEQUENCE</scope>
    <source>
        <strain evidence="1">CBS 103.79</strain>
    </source>
</reference>
<name>A0AAN6ME84_9PEZI</name>
<evidence type="ECO:0000313" key="2">
    <source>
        <dbReference type="Proteomes" id="UP001303889"/>
    </source>
</evidence>
<evidence type="ECO:0000313" key="1">
    <source>
        <dbReference type="EMBL" id="KAK3898438.1"/>
    </source>
</evidence>
<proteinExistence type="predicted"/>